<dbReference type="InterPro" id="IPR011676">
    <property type="entry name" value="DUF1618"/>
</dbReference>
<evidence type="ECO:0000259" key="1">
    <source>
        <dbReference type="Pfam" id="PF07762"/>
    </source>
</evidence>
<dbReference type="PANTHER" id="PTHR33086:SF94">
    <property type="entry name" value="EXPRESSED PROTEIN"/>
    <property type="match status" value="1"/>
</dbReference>
<keyword evidence="3" id="KW-1185">Reference proteome</keyword>
<proteinExistence type="predicted"/>
<dbReference type="EnsemblPlants" id="OMERI09G12510.1">
    <property type="protein sequence ID" value="OMERI09G12510.1"/>
    <property type="gene ID" value="OMERI09G12510"/>
</dbReference>
<dbReference type="PANTHER" id="PTHR33086">
    <property type="entry name" value="OS05G0468200 PROTEIN-RELATED"/>
    <property type="match status" value="1"/>
</dbReference>
<dbReference type="Pfam" id="PF07762">
    <property type="entry name" value="DUF1618"/>
    <property type="match status" value="1"/>
</dbReference>
<evidence type="ECO:0000313" key="2">
    <source>
        <dbReference type="EnsemblPlants" id="OMERI09G12510.1"/>
    </source>
</evidence>
<protein>
    <recommendedName>
        <fullName evidence="1">DUF1618 domain-containing protein</fullName>
    </recommendedName>
</protein>
<reference evidence="2" key="1">
    <citation type="submission" date="2015-04" db="UniProtKB">
        <authorList>
            <consortium name="EnsemblPlants"/>
        </authorList>
    </citation>
    <scope>IDENTIFICATION</scope>
</reference>
<evidence type="ECO:0000313" key="3">
    <source>
        <dbReference type="Proteomes" id="UP000008021"/>
    </source>
</evidence>
<accession>A0A0E0ETZ3</accession>
<name>A0A0E0ETZ3_9ORYZ</name>
<dbReference type="Gramene" id="OMERI09G12510.1">
    <property type="protein sequence ID" value="OMERI09G12510.1"/>
    <property type="gene ID" value="OMERI09G12510"/>
</dbReference>
<reference evidence="2" key="2">
    <citation type="submission" date="2018-05" db="EMBL/GenBank/DDBJ databases">
        <title>OmerRS3 (Oryza meridionalis Reference Sequence Version 3).</title>
        <authorList>
            <person name="Zhang J."/>
            <person name="Kudrna D."/>
            <person name="Lee S."/>
            <person name="Talag J."/>
            <person name="Welchert J."/>
            <person name="Wing R.A."/>
        </authorList>
    </citation>
    <scope>NUCLEOTIDE SEQUENCE [LARGE SCALE GENOMIC DNA]</scope>
    <source>
        <strain evidence="2">cv. OR44</strain>
    </source>
</reference>
<sequence>MFSFNGLAMWVDLHQGILFCQHYDLFSNDSGFVPFYFVDLPPGCCNDGITTRPLSDSYPPEMYRSIVCVGDSIKFVTIEGYLRDSTAPIEDRMVTMWSLTPQESWSWRKDRGLSIGVIWAQLYKKISICATMLEPMPNMAPQSPILSTEDGSLHLLIVNDNSNEMLENQNIMVTVDMSKGYVISACLLPTDFGDQLPGLYGVMLPRMLGSNFFRF</sequence>
<dbReference type="AlphaFoldDB" id="A0A0E0ETZ3"/>
<dbReference type="HOGENOM" id="CLU_1264456_0_0_1"/>
<dbReference type="Proteomes" id="UP000008021">
    <property type="component" value="Chromosome 9"/>
</dbReference>
<feature type="domain" description="DUF1618" evidence="1">
    <location>
        <begin position="10"/>
        <end position="150"/>
    </location>
</feature>
<organism evidence="2">
    <name type="scientific">Oryza meridionalis</name>
    <dbReference type="NCBI Taxonomy" id="40149"/>
    <lineage>
        <taxon>Eukaryota</taxon>
        <taxon>Viridiplantae</taxon>
        <taxon>Streptophyta</taxon>
        <taxon>Embryophyta</taxon>
        <taxon>Tracheophyta</taxon>
        <taxon>Spermatophyta</taxon>
        <taxon>Magnoliopsida</taxon>
        <taxon>Liliopsida</taxon>
        <taxon>Poales</taxon>
        <taxon>Poaceae</taxon>
        <taxon>BOP clade</taxon>
        <taxon>Oryzoideae</taxon>
        <taxon>Oryzeae</taxon>
        <taxon>Oryzinae</taxon>
        <taxon>Oryza</taxon>
    </lineage>
</organism>